<gene>
    <name evidence="2" type="ORF">DWW18_14945</name>
</gene>
<feature type="transmembrane region" description="Helical" evidence="1">
    <location>
        <begin position="326"/>
        <end position="345"/>
    </location>
</feature>
<proteinExistence type="predicted"/>
<feature type="transmembrane region" description="Helical" evidence="1">
    <location>
        <begin position="357"/>
        <end position="376"/>
    </location>
</feature>
<keyword evidence="1" id="KW-0472">Membrane</keyword>
<feature type="transmembrane region" description="Helical" evidence="1">
    <location>
        <begin position="120"/>
        <end position="140"/>
    </location>
</feature>
<feature type="transmembrane region" description="Helical" evidence="1">
    <location>
        <begin position="169"/>
        <end position="193"/>
    </location>
</feature>
<dbReference type="AlphaFoldDB" id="A0A412WX53"/>
<keyword evidence="1" id="KW-0812">Transmembrane</keyword>
<feature type="transmembrane region" description="Helical" evidence="1">
    <location>
        <begin position="202"/>
        <end position="222"/>
    </location>
</feature>
<accession>A0A412WX53</accession>
<evidence type="ECO:0008006" key="4">
    <source>
        <dbReference type="Google" id="ProtNLM"/>
    </source>
</evidence>
<sequence length="400" mass="45806">MWIFSLLWPFGTFIASIRNYKYRNFVIASLGIAIMYALCMQVTATDTFNADITRNLRNAADSQYKTWGYIFLEKDFLTSIIGKLACYVSDDLRFLGVIFEILNTWMFLKCIQIIENKINSYGLSMSPLWITVLVLAFSFWEINSLRFALATTFYVWCALEYFMNGNNHFKYYSILSPFIHFGYFIVVPSLLIYDWLKDRTKLVWIIFAVSFFLTTPAVSLYINNLSQEYMSESVAKNVDGYASERGLEGMAERYAEGARTGNLNRAISRSMVDIRNYTVMACVGLLSLLCYRSKNKNEEMVRIMNYLLLFYSFSNVANSNSQGVRFYATAALLAVCFFIVFIAKSQMVNVLSIAQKRLCIIGCIIVSIATLMNLYIGRDAANLGSVMFNNIIFRAISIII</sequence>
<name>A0A412WX53_9BACT</name>
<reference evidence="2 3" key="1">
    <citation type="submission" date="2018-08" db="EMBL/GenBank/DDBJ databases">
        <title>A genome reference for cultivated species of the human gut microbiota.</title>
        <authorList>
            <person name="Zou Y."/>
            <person name="Xue W."/>
            <person name="Luo G."/>
        </authorList>
    </citation>
    <scope>NUCLEOTIDE SEQUENCE [LARGE SCALE GENOMIC DNA]</scope>
    <source>
        <strain evidence="2 3">AF14-49</strain>
    </source>
</reference>
<evidence type="ECO:0000313" key="2">
    <source>
        <dbReference type="EMBL" id="RGV32182.1"/>
    </source>
</evidence>
<evidence type="ECO:0000313" key="3">
    <source>
        <dbReference type="Proteomes" id="UP000283589"/>
    </source>
</evidence>
<evidence type="ECO:0000256" key="1">
    <source>
        <dbReference type="SAM" id="Phobius"/>
    </source>
</evidence>
<protein>
    <recommendedName>
        <fullName evidence="4">EpsG family protein</fullName>
    </recommendedName>
</protein>
<feature type="transmembrane region" description="Helical" evidence="1">
    <location>
        <begin position="25"/>
        <end position="44"/>
    </location>
</feature>
<dbReference type="EMBL" id="QRZA01000023">
    <property type="protein sequence ID" value="RGV32182.1"/>
    <property type="molecule type" value="Genomic_DNA"/>
</dbReference>
<dbReference type="RefSeq" id="WP_118261083.1">
    <property type="nucleotide sequence ID" value="NZ_QRZA01000023.1"/>
</dbReference>
<dbReference type="Proteomes" id="UP000283589">
    <property type="component" value="Unassembled WGS sequence"/>
</dbReference>
<organism evidence="2 3">
    <name type="scientific">Butyricimonas virosa</name>
    <dbReference type="NCBI Taxonomy" id="544645"/>
    <lineage>
        <taxon>Bacteria</taxon>
        <taxon>Pseudomonadati</taxon>
        <taxon>Bacteroidota</taxon>
        <taxon>Bacteroidia</taxon>
        <taxon>Bacteroidales</taxon>
        <taxon>Odoribacteraceae</taxon>
        <taxon>Butyricimonas</taxon>
    </lineage>
</organism>
<comment type="caution">
    <text evidence="2">The sequence shown here is derived from an EMBL/GenBank/DDBJ whole genome shotgun (WGS) entry which is preliminary data.</text>
</comment>
<keyword evidence="1" id="KW-1133">Transmembrane helix</keyword>